<feature type="transmembrane region" description="Helical" evidence="12">
    <location>
        <begin position="60"/>
        <end position="88"/>
    </location>
</feature>
<dbReference type="EMBL" id="MF683075">
    <property type="protein sequence ID" value="ATX68393.1"/>
    <property type="molecule type" value="Genomic_DNA"/>
</dbReference>
<dbReference type="GO" id="GO:0005743">
    <property type="term" value="C:mitochondrial inner membrane"/>
    <property type="evidence" value="ECO:0007669"/>
    <property type="project" value="UniProtKB-SubCell"/>
</dbReference>
<dbReference type="Gene3D" id="1.20.120.220">
    <property type="entry name" value="ATP synthase, F0 complex, subunit A"/>
    <property type="match status" value="1"/>
</dbReference>
<evidence type="ECO:0000256" key="7">
    <source>
        <dbReference type="ARBA" id="ARBA00022989"/>
    </source>
</evidence>
<evidence type="ECO:0000256" key="10">
    <source>
        <dbReference type="ARBA" id="ARBA00023310"/>
    </source>
</evidence>
<keyword evidence="5 12" id="KW-0812">Transmembrane</keyword>
<keyword evidence="8" id="KW-0406">Ion transport</keyword>
<reference evidence="13" key="1">
    <citation type="submission" date="2017-08" db="EMBL/GenBank/DDBJ databases">
        <title>The complete mitogenome of Hypselodoris apolegma (Mollusca: Chromodorididae).</title>
        <authorList>
            <person name="Xiang P."/>
            <person name="Hsiao C.-D."/>
        </authorList>
    </citation>
    <scope>NUCLEOTIDE SEQUENCE</scope>
    <source>
        <tissue evidence="13">Muscle</tissue>
    </source>
</reference>
<keyword evidence="9 12" id="KW-0472">Membrane</keyword>
<evidence type="ECO:0000313" key="13">
    <source>
        <dbReference type="EMBL" id="ATX68393.1"/>
    </source>
</evidence>
<feature type="transmembrane region" description="Helical" evidence="12">
    <location>
        <begin position="195"/>
        <end position="215"/>
    </location>
</feature>
<evidence type="ECO:0000256" key="6">
    <source>
        <dbReference type="ARBA" id="ARBA00022781"/>
    </source>
</evidence>
<dbReference type="AlphaFoldDB" id="A0A343RAM5"/>
<dbReference type="CTD" id="4508"/>
<feature type="transmembrane region" description="Helical" evidence="12">
    <location>
        <begin position="133"/>
        <end position="158"/>
    </location>
</feature>
<evidence type="ECO:0000256" key="3">
    <source>
        <dbReference type="ARBA" id="ARBA00022448"/>
    </source>
</evidence>
<organism evidence="13">
    <name type="scientific">Hypselodoris apolegma</name>
    <dbReference type="NCBI Taxonomy" id="1174615"/>
    <lineage>
        <taxon>Eukaryota</taxon>
        <taxon>Metazoa</taxon>
        <taxon>Spiralia</taxon>
        <taxon>Lophotrochozoa</taxon>
        <taxon>Mollusca</taxon>
        <taxon>Gastropoda</taxon>
        <taxon>Heterobranchia</taxon>
        <taxon>Euthyneura</taxon>
        <taxon>Nudipleura</taxon>
        <taxon>Nudibranchia</taxon>
        <taxon>Doridina</taxon>
        <taxon>Eudoridoidea</taxon>
        <taxon>Chromodorididae</taxon>
        <taxon>Hypselodoris</taxon>
    </lineage>
</organism>
<dbReference type="InterPro" id="IPR000568">
    <property type="entry name" value="ATP_synth_F0_asu"/>
</dbReference>
<feature type="transmembrane region" description="Helical" evidence="12">
    <location>
        <begin position="20"/>
        <end position="39"/>
    </location>
</feature>
<gene>
    <name evidence="13" type="primary">ATP6</name>
</gene>
<dbReference type="NCBIfam" id="TIGR01131">
    <property type="entry name" value="ATP_synt_6_or_A"/>
    <property type="match status" value="1"/>
</dbReference>
<evidence type="ECO:0000256" key="4">
    <source>
        <dbReference type="ARBA" id="ARBA00022547"/>
    </source>
</evidence>
<evidence type="ECO:0000256" key="12">
    <source>
        <dbReference type="SAM" id="Phobius"/>
    </source>
</evidence>
<evidence type="ECO:0000256" key="2">
    <source>
        <dbReference type="ARBA" id="ARBA00006810"/>
    </source>
</evidence>
<dbReference type="InterPro" id="IPR045083">
    <property type="entry name" value="ATP_synth_F0_asu_bact/mt"/>
</dbReference>
<keyword evidence="4" id="KW-0138">CF(0)</keyword>
<keyword evidence="10" id="KW-0066">ATP synthesis</keyword>
<feature type="transmembrane region" description="Helical" evidence="12">
    <location>
        <begin position="94"/>
        <end position="113"/>
    </location>
</feature>
<comment type="subcellular location">
    <subcellularLocation>
        <location evidence="1">Membrane</location>
        <topology evidence="1">Multi-pass membrane protein</topology>
    </subcellularLocation>
    <subcellularLocation>
        <location evidence="11">Mitochondrion inner membrane</location>
        <topology evidence="11">Multi-pass membrane protein</topology>
    </subcellularLocation>
</comment>
<proteinExistence type="inferred from homology"/>
<dbReference type="GO" id="GO:0045259">
    <property type="term" value="C:proton-transporting ATP synthase complex"/>
    <property type="evidence" value="ECO:0007669"/>
    <property type="project" value="UniProtKB-KW"/>
</dbReference>
<comment type="similarity">
    <text evidence="2">Belongs to the ATPase A chain family.</text>
</comment>
<protein>
    <recommendedName>
        <fullName evidence="11">ATP synthase subunit a</fullName>
    </recommendedName>
</protein>
<evidence type="ECO:0000256" key="9">
    <source>
        <dbReference type="ARBA" id="ARBA00023136"/>
    </source>
</evidence>
<dbReference type="InterPro" id="IPR035908">
    <property type="entry name" value="F0_ATP_A_sf"/>
</dbReference>
<keyword evidence="7 12" id="KW-1133">Transmembrane helix</keyword>
<dbReference type="PANTHER" id="PTHR11410:SF0">
    <property type="entry name" value="ATP SYNTHASE SUBUNIT A"/>
    <property type="match status" value="1"/>
</dbReference>
<dbReference type="GO" id="GO:0046933">
    <property type="term" value="F:proton-transporting ATP synthase activity, rotational mechanism"/>
    <property type="evidence" value="ECO:0007669"/>
    <property type="project" value="TreeGrafter"/>
</dbReference>
<dbReference type="PANTHER" id="PTHR11410">
    <property type="entry name" value="ATP SYNTHASE SUBUNIT A"/>
    <property type="match status" value="1"/>
</dbReference>
<dbReference type="PRINTS" id="PR00123">
    <property type="entry name" value="ATPASEA"/>
</dbReference>
<dbReference type="CDD" id="cd00310">
    <property type="entry name" value="ATP-synt_Fo_a_6"/>
    <property type="match status" value="1"/>
</dbReference>
<keyword evidence="3" id="KW-0813">Transport</keyword>
<keyword evidence="13" id="KW-0496">Mitochondrion</keyword>
<accession>A0A343RAM5</accession>
<dbReference type="SUPFAM" id="SSF81336">
    <property type="entry name" value="F1F0 ATP synthase subunit A"/>
    <property type="match status" value="1"/>
</dbReference>
<keyword evidence="6" id="KW-0375">Hydrogen ion transport</keyword>
<dbReference type="Pfam" id="PF00119">
    <property type="entry name" value="ATP-synt_A"/>
    <property type="match status" value="1"/>
</dbReference>
<dbReference type="GeneID" id="35117291"/>
<evidence type="ECO:0000256" key="8">
    <source>
        <dbReference type="ARBA" id="ARBA00023065"/>
    </source>
</evidence>
<evidence type="ECO:0000256" key="1">
    <source>
        <dbReference type="ARBA" id="ARBA00004141"/>
    </source>
</evidence>
<feature type="transmembrane region" description="Helical" evidence="12">
    <location>
        <begin position="164"/>
        <end position="188"/>
    </location>
</feature>
<geneLocation type="mitochondrion" evidence="13"/>
<name>A0A343RAM5_9GAST</name>
<dbReference type="RefSeq" id="YP_009445805.1">
    <property type="nucleotide sequence ID" value="NC_036425.1"/>
</dbReference>
<evidence type="ECO:0000256" key="11">
    <source>
        <dbReference type="RuleBase" id="RU004450"/>
    </source>
</evidence>
<evidence type="ECO:0000256" key="5">
    <source>
        <dbReference type="ARBA" id="ARBA00022692"/>
    </source>
</evidence>
<sequence>MMTDLFSSLDCMQAGTLSIFMWLTPIILVSIFLLSNTWSQNYTKMILLLISTNSETRQKMLPGFMLMLFVLMTYLLFMNFLGLVPFVYGPTSNIWVSASMALVFWSLLIFSGWTKFPMESAAHFAPAGAPSGFVPFLVIIETASILIRPLTLTIRIIANISAGHIIMALIATSLASSGGLIALMSIFLTHIGYNMFEVFVCTIQAYVFSLLVKLYGEEHPTFYTN</sequence>